<dbReference type="GO" id="GO:0016787">
    <property type="term" value="F:hydrolase activity"/>
    <property type="evidence" value="ECO:0007669"/>
    <property type="project" value="UniProtKB-KW"/>
</dbReference>
<feature type="domain" description="Calcineurin-like phosphoesterase" evidence="7">
    <location>
        <begin position="8"/>
        <end position="208"/>
    </location>
</feature>
<organism evidence="8 9">
    <name type="scientific">Prosthecobacter fluviatilis</name>
    <dbReference type="NCBI Taxonomy" id="445931"/>
    <lineage>
        <taxon>Bacteria</taxon>
        <taxon>Pseudomonadati</taxon>
        <taxon>Verrucomicrobiota</taxon>
        <taxon>Verrucomicrobiia</taxon>
        <taxon>Verrucomicrobiales</taxon>
        <taxon>Verrucomicrobiaceae</taxon>
        <taxon>Prosthecobacter</taxon>
    </lineage>
</organism>
<evidence type="ECO:0000313" key="8">
    <source>
        <dbReference type="EMBL" id="MFC5456719.1"/>
    </source>
</evidence>
<evidence type="ECO:0000256" key="3">
    <source>
        <dbReference type="ARBA" id="ARBA00022723"/>
    </source>
</evidence>
<dbReference type="EMBL" id="JBHSMQ010000007">
    <property type="protein sequence ID" value="MFC5456719.1"/>
    <property type="molecule type" value="Genomic_DNA"/>
</dbReference>
<protein>
    <submittedName>
        <fullName evidence="8">UDP-2,3-diacylglucosamine diphosphatase</fullName>
        <ecNumber evidence="8">3.6.1.54</ecNumber>
    </submittedName>
</protein>
<proteinExistence type="predicted"/>
<dbReference type="PANTHER" id="PTHR34990:SF2">
    <property type="entry name" value="BLL8164 PROTEIN"/>
    <property type="match status" value="1"/>
</dbReference>
<evidence type="ECO:0000256" key="2">
    <source>
        <dbReference type="ARBA" id="ARBA00022519"/>
    </source>
</evidence>
<dbReference type="Proteomes" id="UP001596052">
    <property type="component" value="Unassembled WGS sequence"/>
</dbReference>
<evidence type="ECO:0000256" key="6">
    <source>
        <dbReference type="SAM" id="MobiDB-lite"/>
    </source>
</evidence>
<evidence type="ECO:0000256" key="5">
    <source>
        <dbReference type="ARBA" id="ARBA00023211"/>
    </source>
</evidence>
<keyword evidence="9" id="KW-1185">Reference proteome</keyword>
<evidence type="ECO:0000259" key="7">
    <source>
        <dbReference type="Pfam" id="PF00149"/>
    </source>
</evidence>
<dbReference type="CDD" id="cd07398">
    <property type="entry name" value="MPP_YbbF-LpxH"/>
    <property type="match status" value="1"/>
</dbReference>
<dbReference type="PANTHER" id="PTHR34990">
    <property type="entry name" value="UDP-2,3-DIACYLGLUCOSAMINE HYDROLASE-RELATED"/>
    <property type="match status" value="1"/>
</dbReference>
<name>A0ABW0KTP5_9BACT</name>
<feature type="region of interest" description="Disordered" evidence="6">
    <location>
        <begin position="255"/>
        <end position="296"/>
    </location>
</feature>
<dbReference type="SUPFAM" id="SSF56300">
    <property type="entry name" value="Metallo-dependent phosphatases"/>
    <property type="match status" value="1"/>
</dbReference>
<dbReference type="EC" id="3.6.1.54" evidence="8"/>
<feature type="compositionally biased region" description="Acidic residues" evidence="6">
    <location>
        <begin position="281"/>
        <end position="296"/>
    </location>
</feature>
<dbReference type="RefSeq" id="WP_377169247.1">
    <property type="nucleotide sequence ID" value="NZ_JBHSMQ010000007.1"/>
</dbReference>
<accession>A0ABW0KTP5</accession>
<keyword evidence="2" id="KW-0997">Cell inner membrane</keyword>
<evidence type="ECO:0000256" key="1">
    <source>
        <dbReference type="ARBA" id="ARBA00022475"/>
    </source>
</evidence>
<evidence type="ECO:0000256" key="4">
    <source>
        <dbReference type="ARBA" id="ARBA00023136"/>
    </source>
</evidence>
<keyword evidence="3" id="KW-0479">Metal-binding</keyword>
<dbReference type="Gene3D" id="3.60.21.10">
    <property type="match status" value="1"/>
</dbReference>
<reference evidence="9" key="1">
    <citation type="journal article" date="2019" name="Int. J. Syst. Evol. Microbiol.">
        <title>The Global Catalogue of Microorganisms (GCM) 10K type strain sequencing project: providing services to taxonomists for standard genome sequencing and annotation.</title>
        <authorList>
            <consortium name="The Broad Institute Genomics Platform"/>
            <consortium name="The Broad Institute Genome Sequencing Center for Infectious Disease"/>
            <person name="Wu L."/>
            <person name="Ma J."/>
        </authorList>
    </citation>
    <scope>NUCLEOTIDE SEQUENCE [LARGE SCALE GENOMIC DNA]</scope>
    <source>
        <strain evidence="9">CGMCC 4.1469</strain>
    </source>
</reference>
<comment type="caution">
    <text evidence="8">The sequence shown here is derived from an EMBL/GenBank/DDBJ whole genome shotgun (WGS) entry which is preliminary data.</text>
</comment>
<dbReference type="InterPro" id="IPR043461">
    <property type="entry name" value="LpxH-like"/>
</dbReference>
<dbReference type="InterPro" id="IPR004843">
    <property type="entry name" value="Calcineurin-like_PHP"/>
</dbReference>
<dbReference type="Pfam" id="PF00149">
    <property type="entry name" value="Metallophos"/>
    <property type="match status" value="1"/>
</dbReference>
<keyword evidence="1" id="KW-1003">Cell membrane</keyword>
<evidence type="ECO:0000313" key="9">
    <source>
        <dbReference type="Proteomes" id="UP001596052"/>
    </source>
</evidence>
<sequence length="296" mass="33900">MKTKLRIKTLFMSDVHLGMADSKAVQAAHLIRHCKCEKLVLNGDIIDVWALKSSGRWTQEHTHFVRTVLKKMEKENTEVIYLRGNHDDILEKFLPFKLAGLSLVDEHIHESPHGRYLVVHGDGFDHVTTNHVWLAKVGAVGYELLLRVNRLYNAWLRWRNQEAFSLSRWVKMKVKNVVSFVGRYEEQLQKLARWKGCSGIICGHIHTPADKMIEDVHYLNSGDWVESMTVVVEHLDRTFEVLSYHDFCRLTGRKPKGGDPSMDVSDISNRAPGLPAPVSYEETEDAEEEAEEMAGV</sequence>
<keyword evidence="8" id="KW-0378">Hydrolase</keyword>
<keyword evidence="4" id="KW-0472">Membrane</keyword>
<keyword evidence="5" id="KW-0464">Manganese</keyword>
<gene>
    <name evidence="8" type="ORF">ACFQDI_17770</name>
</gene>
<dbReference type="InterPro" id="IPR029052">
    <property type="entry name" value="Metallo-depent_PP-like"/>
</dbReference>